<dbReference type="PANTHER" id="PTHR24253">
    <property type="entry name" value="TRANSMEMBRANE PROTEASE SERINE"/>
    <property type="match status" value="1"/>
</dbReference>
<dbReference type="PRINTS" id="PR00722">
    <property type="entry name" value="CHYMOTRYPSIN"/>
</dbReference>
<feature type="chain" id="PRO_5035595784" description="Peptidase S1 domain-containing protein" evidence="2">
    <location>
        <begin position="20"/>
        <end position="317"/>
    </location>
</feature>
<evidence type="ECO:0000313" key="5">
    <source>
        <dbReference type="Proteomes" id="UP000614601"/>
    </source>
</evidence>
<reference evidence="4" key="1">
    <citation type="submission" date="2020-09" db="EMBL/GenBank/DDBJ databases">
        <authorList>
            <person name="Kikuchi T."/>
        </authorList>
    </citation>
    <scope>NUCLEOTIDE SEQUENCE</scope>
    <source>
        <strain evidence="4">SH1</strain>
    </source>
</reference>
<evidence type="ECO:0000313" key="4">
    <source>
        <dbReference type="EMBL" id="CAD5229905.1"/>
    </source>
</evidence>
<evidence type="ECO:0000259" key="3">
    <source>
        <dbReference type="PROSITE" id="PS50240"/>
    </source>
</evidence>
<dbReference type="InterPro" id="IPR018114">
    <property type="entry name" value="TRYPSIN_HIS"/>
</dbReference>
<dbReference type="Proteomes" id="UP000783686">
    <property type="component" value="Unassembled WGS sequence"/>
</dbReference>
<comment type="caution">
    <text evidence="4">The sequence shown here is derived from an EMBL/GenBank/DDBJ whole genome shotgun (WGS) entry which is preliminary data.</text>
</comment>
<dbReference type="GO" id="GO:0006508">
    <property type="term" value="P:proteolysis"/>
    <property type="evidence" value="ECO:0007669"/>
    <property type="project" value="InterPro"/>
</dbReference>
<dbReference type="InterPro" id="IPR043504">
    <property type="entry name" value="Peptidase_S1_PA_chymotrypsin"/>
</dbReference>
<dbReference type="InterPro" id="IPR001254">
    <property type="entry name" value="Trypsin_dom"/>
</dbReference>
<keyword evidence="1" id="KW-1015">Disulfide bond</keyword>
<keyword evidence="2" id="KW-0732">Signal</keyword>
<keyword evidence="5" id="KW-1185">Reference proteome</keyword>
<dbReference type="SUPFAM" id="SSF50494">
    <property type="entry name" value="Trypsin-like serine proteases"/>
    <property type="match status" value="1"/>
</dbReference>
<dbReference type="GO" id="GO:0004252">
    <property type="term" value="F:serine-type endopeptidase activity"/>
    <property type="evidence" value="ECO:0007669"/>
    <property type="project" value="InterPro"/>
</dbReference>
<dbReference type="InterPro" id="IPR001314">
    <property type="entry name" value="Peptidase_S1A"/>
</dbReference>
<feature type="domain" description="Peptidase S1" evidence="3">
    <location>
        <begin position="63"/>
        <end position="283"/>
    </location>
</feature>
<dbReference type="PANTHER" id="PTHR24253:SF162">
    <property type="entry name" value="SERINE PROTEASE 48"/>
    <property type="match status" value="1"/>
</dbReference>
<dbReference type="SMART" id="SM00020">
    <property type="entry name" value="Tryp_SPc"/>
    <property type="match status" value="1"/>
</dbReference>
<proteinExistence type="predicted"/>
<dbReference type="Proteomes" id="UP000614601">
    <property type="component" value="Unassembled WGS sequence"/>
</dbReference>
<dbReference type="EMBL" id="CAJFCW020000006">
    <property type="protein sequence ID" value="CAG9127311.1"/>
    <property type="molecule type" value="Genomic_DNA"/>
</dbReference>
<name>A0A811LJX1_9BILA</name>
<evidence type="ECO:0000256" key="2">
    <source>
        <dbReference type="SAM" id="SignalP"/>
    </source>
</evidence>
<accession>A0A811LJX1</accession>
<dbReference type="OrthoDB" id="7754674at2759"/>
<dbReference type="EMBL" id="CAJFDH010000006">
    <property type="protein sequence ID" value="CAD5229905.1"/>
    <property type="molecule type" value="Genomic_DNA"/>
</dbReference>
<protein>
    <recommendedName>
        <fullName evidence="3">Peptidase S1 domain-containing protein</fullName>
    </recommendedName>
</protein>
<organism evidence="4 5">
    <name type="scientific">Bursaphelenchus okinawaensis</name>
    <dbReference type="NCBI Taxonomy" id="465554"/>
    <lineage>
        <taxon>Eukaryota</taxon>
        <taxon>Metazoa</taxon>
        <taxon>Ecdysozoa</taxon>
        <taxon>Nematoda</taxon>
        <taxon>Chromadorea</taxon>
        <taxon>Rhabditida</taxon>
        <taxon>Tylenchina</taxon>
        <taxon>Tylenchomorpha</taxon>
        <taxon>Aphelenchoidea</taxon>
        <taxon>Aphelenchoididae</taxon>
        <taxon>Bursaphelenchus</taxon>
    </lineage>
</organism>
<dbReference type="PROSITE" id="PS50240">
    <property type="entry name" value="TRYPSIN_DOM"/>
    <property type="match status" value="1"/>
</dbReference>
<dbReference type="Pfam" id="PF00089">
    <property type="entry name" value="Trypsin"/>
    <property type="match status" value="1"/>
</dbReference>
<dbReference type="InterPro" id="IPR009003">
    <property type="entry name" value="Peptidase_S1_PA"/>
</dbReference>
<dbReference type="PROSITE" id="PS00134">
    <property type="entry name" value="TRYPSIN_HIS"/>
    <property type="match status" value="1"/>
</dbReference>
<evidence type="ECO:0000256" key="1">
    <source>
        <dbReference type="ARBA" id="ARBA00023157"/>
    </source>
</evidence>
<feature type="signal peptide" evidence="2">
    <location>
        <begin position="1"/>
        <end position="19"/>
    </location>
</feature>
<gene>
    <name evidence="4" type="ORF">BOKJ2_LOCUS13869</name>
</gene>
<dbReference type="Gene3D" id="2.40.10.10">
    <property type="entry name" value="Trypsin-like serine proteases"/>
    <property type="match status" value="1"/>
</dbReference>
<dbReference type="AlphaFoldDB" id="A0A811LJX1"/>
<sequence>MRLVVLFFFLTTLVPITICASSKFVLSAEAKQNIRKITRRQNTIVQNLCGRIPDPSTKYRLLIDDGKSARPGQFPWSVGFVVGIFNHEKCSGTLISDRHIITAAHCFYSYSDINLPCKGPKEKSVKDLSVNIAGVCLRDGTKCSDADGIRRKIKHFAALDSFNSDKCVKGNDLAIAELDRPVQLTKHVLPACLPTQDQKIVKNPDYKFYSTGFGRKTSESFASSLYYFASKIVKYFTPDIISAKSTDQKARICGGDSGGGMLARKNHGPFYVLGIHSFAKECAPDDDDIEYMSTLVQNHTVQICKLTGICPSYAPDQ</sequence>